<evidence type="ECO:0000256" key="7">
    <source>
        <dbReference type="ARBA" id="ARBA00023136"/>
    </source>
</evidence>
<evidence type="ECO:0000256" key="1">
    <source>
        <dbReference type="ARBA" id="ARBA00004167"/>
    </source>
</evidence>
<gene>
    <name evidence="10" type="ORF">NBR_LOCUS6976</name>
</gene>
<dbReference type="CDD" id="cd00117">
    <property type="entry name" value="TFP"/>
    <property type="match status" value="1"/>
</dbReference>
<evidence type="ECO:0000313" key="10">
    <source>
        <dbReference type="EMBL" id="VDL70565.1"/>
    </source>
</evidence>
<sequence>MRLLVTLVAIITTTLALTCYEGTVEGLTNNTRTEEKHCSGISNYCIQRIDKRKNQMIRQCSSFSDEHNMEEKCPMSGCHWQSAHETFCCCQFDHCNEWKSDGTEYKKGETVPISKMKKTAAEFPTPPSRLAILVKSGSDSKPLIYDDTERIIVPVDSTTTTKADSGSTEPMNSNNDINNINNIDNQAQRGKDRGSGERCPKLHGNLRPPGVQGIEQGDTLCVSRRGAQQAQQKSFRRGIKAFLDGKWTAVKSTCFNETSCEDYLHCTIATRFGSVDISTVRHSIMQLALAVEGSEEYYLVDVKDVSLSQNHVYDHSVGVCVQPVFYLADWPLVIQFFESWLAQGATKFYFYYHSYTDQVGKVLSFYKKKLGRDLVLIGWSDLPVREHDRGSYGRDPNSHVFRHAATAFMHDCMLRARSHVKFVANFDLDDFPVAWNGSLPEVLDEINNENVNIAEIIVDWRLTKQKIQWDSLRTPSEVRFMLTASRLVADSSIRYDYRVSKKMFTRPERVAVFDMHNVYRNELIPGESKEYGFIYHSSPRLFILHMRRFRRHLIKDATHYNKTVNTRFLLSLNRKMMLNFRQRIKSDAFADHEMAPWATEASEILRNLEQCRKEAFGMTLTADKAICQQSSGGCEPMLMSRSTFTRAPMSWVDLAHRANFNNYTVTR</sequence>
<name>A0A0N4XVW5_NIPBR</name>
<comment type="subcellular location">
    <subcellularLocation>
        <location evidence="1">Membrane</location>
        <topology evidence="1">Single-pass membrane protein</topology>
    </subcellularLocation>
</comment>
<dbReference type="OMA" id="SRGHAKY"/>
<organism evidence="12">
    <name type="scientific">Nippostrongylus brasiliensis</name>
    <name type="common">Rat hookworm</name>
    <dbReference type="NCBI Taxonomy" id="27835"/>
    <lineage>
        <taxon>Eukaryota</taxon>
        <taxon>Metazoa</taxon>
        <taxon>Ecdysozoa</taxon>
        <taxon>Nematoda</taxon>
        <taxon>Chromadorea</taxon>
        <taxon>Rhabditida</taxon>
        <taxon>Rhabditina</taxon>
        <taxon>Rhabditomorpha</taxon>
        <taxon>Strongyloidea</taxon>
        <taxon>Heligmosomidae</taxon>
        <taxon>Nippostrongylus</taxon>
    </lineage>
</organism>
<reference evidence="12" key="1">
    <citation type="submission" date="2017-02" db="UniProtKB">
        <authorList>
            <consortium name="WormBaseParasite"/>
        </authorList>
    </citation>
    <scope>IDENTIFICATION</scope>
</reference>
<dbReference type="PANTHER" id="PTHR21461:SF80">
    <property type="entry name" value="GLYCOSYLTRANSFERASE FAMILY 92 PROTEIN"/>
    <property type="match status" value="1"/>
</dbReference>
<feature type="signal peptide" evidence="9">
    <location>
        <begin position="1"/>
        <end position="16"/>
    </location>
</feature>
<dbReference type="GO" id="GO:0016020">
    <property type="term" value="C:membrane"/>
    <property type="evidence" value="ECO:0007669"/>
    <property type="project" value="UniProtKB-SubCell"/>
</dbReference>
<dbReference type="GO" id="GO:0005737">
    <property type="term" value="C:cytoplasm"/>
    <property type="evidence" value="ECO:0007669"/>
    <property type="project" value="TreeGrafter"/>
</dbReference>
<keyword evidence="7" id="KW-0472">Membrane</keyword>
<feature type="region of interest" description="Disordered" evidence="8">
    <location>
        <begin position="159"/>
        <end position="210"/>
    </location>
</feature>
<keyword evidence="5" id="KW-0812">Transmembrane</keyword>
<dbReference type="GO" id="GO:0016757">
    <property type="term" value="F:glycosyltransferase activity"/>
    <property type="evidence" value="ECO:0007669"/>
    <property type="project" value="UniProtKB-KW"/>
</dbReference>
<feature type="compositionally biased region" description="Basic and acidic residues" evidence="8">
    <location>
        <begin position="189"/>
        <end position="200"/>
    </location>
</feature>
<dbReference type="AlphaFoldDB" id="A0A0N4XVW5"/>
<keyword evidence="6" id="KW-1133">Transmembrane helix</keyword>
<comment type="similarity">
    <text evidence="2">Belongs to the glycosyltransferase 92 family.</text>
</comment>
<evidence type="ECO:0000313" key="11">
    <source>
        <dbReference type="Proteomes" id="UP000271162"/>
    </source>
</evidence>
<dbReference type="EMBL" id="UYSL01019847">
    <property type="protein sequence ID" value="VDL70565.1"/>
    <property type="molecule type" value="Genomic_DNA"/>
</dbReference>
<keyword evidence="9" id="KW-0732">Signal</keyword>
<dbReference type="Proteomes" id="UP000271162">
    <property type="component" value="Unassembled WGS sequence"/>
</dbReference>
<evidence type="ECO:0000256" key="9">
    <source>
        <dbReference type="SAM" id="SignalP"/>
    </source>
</evidence>
<protein>
    <submittedName>
        <fullName evidence="12">Glycosyltransferase family 92 protein</fullName>
    </submittedName>
</protein>
<evidence type="ECO:0000256" key="6">
    <source>
        <dbReference type="ARBA" id="ARBA00022989"/>
    </source>
</evidence>
<dbReference type="WBParaSite" id="NBR_0000697501-mRNA-1">
    <property type="protein sequence ID" value="NBR_0000697501-mRNA-1"/>
    <property type="gene ID" value="NBR_0000697501"/>
</dbReference>
<evidence type="ECO:0000256" key="5">
    <source>
        <dbReference type="ARBA" id="ARBA00022692"/>
    </source>
</evidence>
<feature type="compositionally biased region" description="Polar residues" evidence="8">
    <location>
        <begin position="159"/>
        <end position="171"/>
    </location>
</feature>
<evidence type="ECO:0000313" key="12">
    <source>
        <dbReference type="WBParaSite" id="NBR_0000697501-mRNA-1"/>
    </source>
</evidence>
<feature type="compositionally biased region" description="Low complexity" evidence="8">
    <location>
        <begin position="172"/>
        <end position="185"/>
    </location>
</feature>
<keyword evidence="3" id="KW-0328">Glycosyltransferase</keyword>
<evidence type="ECO:0000256" key="2">
    <source>
        <dbReference type="ARBA" id="ARBA00007647"/>
    </source>
</evidence>
<keyword evidence="11" id="KW-1185">Reference proteome</keyword>
<proteinExistence type="inferred from homology"/>
<dbReference type="InterPro" id="IPR008166">
    <property type="entry name" value="Glyco_transf_92"/>
</dbReference>
<evidence type="ECO:0000256" key="4">
    <source>
        <dbReference type="ARBA" id="ARBA00022679"/>
    </source>
</evidence>
<evidence type="ECO:0000256" key="8">
    <source>
        <dbReference type="SAM" id="MobiDB-lite"/>
    </source>
</evidence>
<dbReference type="Pfam" id="PF01697">
    <property type="entry name" value="Glyco_transf_92"/>
    <property type="match status" value="1"/>
</dbReference>
<reference evidence="10 11" key="2">
    <citation type="submission" date="2018-11" db="EMBL/GenBank/DDBJ databases">
        <authorList>
            <consortium name="Pathogen Informatics"/>
        </authorList>
    </citation>
    <scope>NUCLEOTIDE SEQUENCE [LARGE SCALE GENOMIC DNA]</scope>
</reference>
<evidence type="ECO:0000256" key="3">
    <source>
        <dbReference type="ARBA" id="ARBA00022676"/>
    </source>
</evidence>
<accession>A0A0N4XVW5</accession>
<keyword evidence="4" id="KW-0808">Transferase</keyword>
<feature type="chain" id="PRO_5043124860" evidence="9">
    <location>
        <begin position="17"/>
        <end position="667"/>
    </location>
</feature>
<dbReference type="PANTHER" id="PTHR21461">
    <property type="entry name" value="GLYCOSYLTRANSFERASE FAMILY 92 PROTEIN"/>
    <property type="match status" value="1"/>
</dbReference>